<evidence type="ECO:0000313" key="2">
    <source>
        <dbReference type="Proteomes" id="UP000000564"/>
    </source>
</evidence>
<dbReference type="RefSeq" id="WP_002992579.1">
    <property type="nucleotide sequence ID" value="NC_004070.1"/>
</dbReference>
<protein>
    <recommendedName>
        <fullName evidence="3">Phage protein</fullName>
    </recommendedName>
</protein>
<proteinExistence type="predicted"/>
<name>A0A0H2UVB7_STRP3</name>
<accession>A0A0H2UVB7</accession>
<dbReference type="KEGG" id="spg:SpyM3_1103"/>
<sequence length="231" mass="25571">MIPKVIIDGFDTSTIPNCVLTGYDVGDVLSPHFVENEVYGMNGTSRGLESYNESKPTLTWHLSTFDDAVNLVNHLDGLGKIIEFWHIPKSFYYYDCLSVKINAVTMNSWRVTLKLALYPFRYAKGISDVTIAGNGSINNPGNVFSEPKIIVEGTGKGTLTIDKQVMELNLSGKATIECKHGQQCVYDGEGNVKNSIRIRGRFFEIQPGTQGIAVSGGIARLTISPRWRYKV</sequence>
<dbReference type="EMBL" id="AE014074">
    <property type="protein sequence ID" value="AAM79710.1"/>
    <property type="molecule type" value="Genomic_DNA"/>
</dbReference>
<dbReference type="Proteomes" id="UP000000564">
    <property type="component" value="Chromosome"/>
</dbReference>
<dbReference type="HOGENOM" id="CLU_1199215_0_0_9"/>
<evidence type="ECO:0000313" key="1">
    <source>
        <dbReference type="EMBL" id="AAM79710.1"/>
    </source>
</evidence>
<evidence type="ECO:0008006" key="3">
    <source>
        <dbReference type="Google" id="ProtNLM"/>
    </source>
</evidence>
<dbReference type="AlphaFoldDB" id="A0A0H2UVB7"/>
<organism evidence="1 2">
    <name type="scientific">Streptococcus pyogenes serotype M3 (strain ATCC BAA-595 / MGAS315)</name>
    <dbReference type="NCBI Taxonomy" id="198466"/>
    <lineage>
        <taxon>Bacteria</taxon>
        <taxon>Bacillati</taxon>
        <taxon>Bacillota</taxon>
        <taxon>Bacilli</taxon>
        <taxon>Lactobacillales</taxon>
        <taxon>Streptococcaceae</taxon>
        <taxon>Streptococcus</taxon>
    </lineage>
</organism>
<gene>
    <name evidence="1" type="ordered locus">SpyM3_1103</name>
</gene>
<reference evidence="1 2" key="1">
    <citation type="journal article" date="2002" name="Proc. Natl. Acad. Sci. U.S.A.">
        <title>Genome sequence of a serotype M3 strain of group A Streptococcus: phage-encoded toxins, the high-virulence phenotype, and clone emergence.</title>
        <authorList>
            <person name="Beres S.B."/>
            <person name="Sylva G.L."/>
            <person name="Barbian K.D."/>
            <person name="Lei B."/>
            <person name="Hoff J.S."/>
            <person name="Mammarella N.D."/>
            <person name="Liu M.Y."/>
            <person name="Smoot J.C."/>
            <person name="Porcella S.F."/>
            <person name="Parkins L.D."/>
            <person name="Campbell D.S."/>
            <person name="Smith T.M."/>
            <person name="McCormick J.K."/>
            <person name="Leung D.Y."/>
            <person name="Schlievert P.M."/>
            <person name="Musser J.M."/>
        </authorList>
    </citation>
    <scope>NUCLEOTIDE SEQUENCE [LARGE SCALE GENOMIC DNA]</scope>
    <source>
        <strain evidence="2">ATCC BAA-595 / MGAS315</strain>
    </source>
</reference>